<sequence>MTGSDNARVGGGGFRTPIPDDDETPTPEPDVTETPTDSTPASGGGGGGDGGGNVVPELDIDPVEFVTEAFAGFVESFVNGIGGVLDAFQHLVFGINAPGNTTDPATWGAPDGGLWSGAWWLFWTLAPLAIVVLTVQAMGVAGRENTREGKAKLWEIGKAAVMVFVGWPVAIGGLHLFDAIAMGLVPDGTEFMSTPGSVSKLGLGLVVGALMLAFQSGTMVVAIGVVLAEHVLLIAAVAGWPIWWAMKPADNGFANAASGIGLSMYFGVAGAKVVQAAIAALIFNTSWEIANVSETFVTVVASGVGLLVAFVGIPIVVGRNFIPEAMTVLGSPAVSVAEDYATRGRETATDAANEYASSARANVRSKMPDSVPSPSWSSGPSGRWTSEVPEGYSPSPEPGASTSGSTMTETAGELPGKTSESQADSQKRRIDNRLNNRGAY</sequence>
<evidence type="ECO:0000256" key="2">
    <source>
        <dbReference type="SAM" id="Phobius"/>
    </source>
</evidence>
<dbReference type="Pfam" id="PF19590">
    <property type="entry name" value="TrbL_3"/>
    <property type="match status" value="1"/>
</dbReference>
<evidence type="ECO:0000313" key="4">
    <source>
        <dbReference type="Proteomes" id="UP000663064"/>
    </source>
</evidence>
<protein>
    <submittedName>
        <fullName evidence="3">Uncharacterized protein</fullName>
    </submittedName>
</protein>
<dbReference type="AlphaFoldDB" id="A0A871BN16"/>
<feature type="transmembrane region" description="Helical" evidence="2">
    <location>
        <begin position="120"/>
        <end position="141"/>
    </location>
</feature>
<evidence type="ECO:0000313" key="3">
    <source>
        <dbReference type="EMBL" id="QOS14129.1"/>
    </source>
</evidence>
<feature type="compositionally biased region" description="Low complexity" evidence="1">
    <location>
        <begin position="368"/>
        <end position="381"/>
    </location>
</feature>
<feature type="transmembrane region" description="Helical" evidence="2">
    <location>
        <begin position="221"/>
        <end position="243"/>
    </location>
</feature>
<feature type="compositionally biased region" description="Polar residues" evidence="1">
    <location>
        <begin position="400"/>
        <end position="409"/>
    </location>
</feature>
<dbReference type="GeneID" id="59461649"/>
<accession>A0A871BN16</accession>
<reference evidence="3" key="1">
    <citation type="journal article" date="2021" name="Front. Microbiol.">
        <title>Cellular and Genomic Properties of Haloferax gibbonsii LR2-5, the Host of Euryarchaeal Virus HFTV1.</title>
        <authorList>
            <person name="Tittes C."/>
            <person name="Schwarzer S."/>
            <person name="Pfeiffer F."/>
            <person name="Dyall-Smith M."/>
            <person name="Rodriguez-Franco M."/>
            <person name="Oksanen H.M."/>
            <person name="Quax T.E.F."/>
        </authorList>
    </citation>
    <scope>NUCLEOTIDE SEQUENCE</scope>
    <source>
        <strain evidence="3">LR2-5</strain>
    </source>
</reference>
<keyword evidence="2" id="KW-0472">Membrane</keyword>
<feature type="region of interest" description="Disordered" evidence="1">
    <location>
        <begin position="1"/>
        <end position="57"/>
    </location>
</feature>
<dbReference type="EMBL" id="CP063208">
    <property type="protein sequence ID" value="QOS14129.1"/>
    <property type="molecule type" value="Genomic_DNA"/>
</dbReference>
<geneLocation type="plasmid" evidence="3 4">
    <name>pHGLR3</name>
</geneLocation>
<proteinExistence type="predicted"/>
<gene>
    <name evidence="3" type="ORF">HfgLR_25270</name>
</gene>
<keyword evidence="2" id="KW-0812">Transmembrane</keyword>
<organism evidence="3 4">
    <name type="scientific">Haloferax gibbonsii</name>
    <dbReference type="NCBI Taxonomy" id="35746"/>
    <lineage>
        <taxon>Archaea</taxon>
        <taxon>Methanobacteriati</taxon>
        <taxon>Methanobacteriota</taxon>
        <taxon>Stenosarchaea group</taxon>
        <taxon>Halobacteria</taxon>
        <taxon>Halobacteriales</taxon>
        <taxon>Haloferacaceae</taxon>
        <taxon>Haloferax</taxon>
    </lineage>
</organism>
<feature type="compositionally biased region" description="Gly residues" evidence="1">
    <location>
        <begin position="42"/>
        <end position="53"/>
    </location>
</feature>
<keyword evidence="2" id="KW-1133">Transmembrane helix</keyword>
<feature type="region of interest" description="Disordered" evidence="1">
    <location>
        <begin position="348"/>
        <end position="440"/>
    </location>
</feature>
<dbReference type="Proteomes" id="UP000663064">
    <property type="component" value="Plasmid pHGLR3"/>
</dbReference>
<feature type="transmembrane region" description="Helical" evidence="2">
    <location>
        <begin position="153"/>
        <end position="177"/>
    </location>
</feature>
<feature type="compositionally biased region" description="Basic and acidic residues" evidence="1">
    <location>
        <begin position="425"/>
        <end position="434"/>
    </location>
</feature>
<keyword evidence="3" id="KW-0614">Plasmid</keyword>
<name>A0A871BN16_HALGI</name>
<feature type="transmembrane region" description="Helical" evidence="2">
    <location>
        <begin position="295"/>
        <end position="317"/>
    </location>
</feature>
<feature type="transmembrane region" description="Helical" evidence="2">
    <location>
        <begin position="263"/>
        <end position="283"/>
    </location>
</feature>
<dbReference type="RefSeq" id="WP_193494218.1">
    <property type="nucleotide sequence ID" value="NZ_CP063208.1"/>
</dbReference>
<dbReference type="InterPro" id="IPR045782">
    <property type="entry name" value="TrbL_3"/>
</dbReference>
<evidence type="ECO:0000256" key="1">
    <source>
        <dbReference type="SAM" id="MobiDB-lite"/>
    </source>
</evidence>